<dbReference type="Gene3D" id="3.90.226.10">
    <property type="entry name" value="2-enoyl-CoA Hydratase, Chain A, domain 1"/>
    <property type="match status" value="1"/>
</dbReference>
<name>A0A074LJC6_9BACT</name>
<dbReference type="SUPFAM" id="SSF50156">
    <property type="entry name" value="PDZ domain-like"/>
    <property type="match status" value="1"/>
</dbReference>
<dbReference type="Gene3D" id="3.30.750.170">
    <property type="match status" value="1"/>
</dbReference>
<dbReference type="InterPro" id="IPR005151">
    <property type="entry name" value="Tail-specific_protease"/>
</dbReference>
<dbReference type="Proteomes" id="UP000027821">
    <property type="component" value="Unassembled WGS sequence"/>
</dbReference>
<dbReference type="PANTHER" id="PTHR32060">
    <property type="entry name" value="TAIL-SPECIFIC PROTEASE"/>
    <property type="match status" value="1"/>
</dbReference>
<dbReference type="GO" id="GO:0006508">
    <property type="term" value="P:proteolysis"/>
    <property type="evidence" value="ECO:0007669"/>
    <property type="project" value="InterPro"/>
</dbReference>
<dbReference type="InterPro" id="IPR041613">
    <property type="entry name" value="Pept_S41_N"/>
</dbReference>
<protein>
    <recommendedName>
        <fullName evidence="1">PDZ domain-containing protein</fullName>
    </recommendedName>
</protein>
<sequence length="473" mass="52974">MKLRYSNHHPLLFLPLFSVLLLGACKEPETPLVEEETVELSRNASINNWIKKEMDLYYLWLEEMKTPSSIELEPVDYFEALLNKPTDRFSAIFDNATELTDGLGGTSTEAGYEFYLFSTQNPGQVIAEVNYVKRGSPAATKDLLRGDIITGINGKNITITNYRTLISEIGNAHTISYSRYNAALDNFERKPDIQMEVARVSENPNYMDTVFTIDNQKIGYIVYHFFAPSPTPQTPNTVPLYDNEMDEIFQNFKTEGVNHLIVDFRYNGGGYVSSAVNLASLIAPNLSSKSIFSKTRYNSNLMAIAGNDDVESLFLNKPENIGAQLGGKVYVLTTNSTASASELIINSLRPFMDVIIIGEKTTGKNVGSIVIEEENNPENTYGILPIIMQSYNSRDESDYGNGFLPNIEVNERTERLRQFGDVNEILLRHAIGHITGTPPAGRYEILDRTDIGNSIDHKDRAGVMIDNLHLKHP</sequence>
<dbReference type="Pfam" id="PF03572">
    <property type="entry name" value="Peptidase_S41"/>
    <property type="match status" value="1"/>
</dbReference>
<dbReference type="eggNOG" id="COG0793">
    <property type="taxonomic scope" value="Bacteria"/>
</dbReference>
<dbReference type="InterPro" id="IPR041489">
    <property type="entry name" value="PDZ_6"/>
</dbReference>
<dbReference type="PROSITE" id="PS51257">
    <property type="entry name" value="PROKAR_LIPOPROTEIN"/>
    <property type="match status" value="1"/>
</dbReference>
<dbReference type="InterPro" id="IPR001478">
    <property type="entry name" value="PDZ"/>
</dbReference>
<dbReference type="InterPro" id="IPR036034">
    <property type="entry name" value="PDZ_sf"/>
</dbReference>
<dbReference type="GO" id="GO:0008236">
    <property type="term" value="F:serine-type peptidase activity"/>
    <property type="evidence" value="ECO:0007669"/>
    <property type="project" value="InterPro"/>
</dbReference>
<feature type="domain" description="PDZ" evidence="1">
    <location>
        <begin position="129"/>
        <end position="181"/>
    </location>
</feature>
<evidence type="ECO:0000259" key="1">
    <source>
        <dbReference type="PROSITE" id="PS50106"/>
    </source>
</evidence>
<dbReference type="GO" id="GO:0030288">
    <property type="term" value="C:outer membrane-bounded periplasmic space"/>
    <property type="evidence" value="ECO:0007669"/>
    <property type="project" value="TreeGrafter"/>
</dbReference>
<comment type="caution">
    <text evidence="2">The sequence shown here is derived from an EMBL/GenBank/DDBJ whole genome shotgun (WGS) entry which is preliminary data.</text>
</comment>
<keyword evidence="3" id="KW-1185">Reference proteome</keyword>
<proteinExistence type="predicted"/>
<dbReference type="STRING" id="1048983.EL17_10465"/>
<dbReference type="InterPro" id="IPR029045">
    <property type="entry name" value="ClpP/crotonase-like_dom_sf"/>
</dbReference>
<dbReference type="Pfam" id="PF17820">
    <property type="entry name" value="PDZ_6"/>
    <property type="match status" value="1"/>
</dbReference>
<dbReference type="RefSeq" id="WP_035073992.1">
    <property type="nucleotide sequence ID" value="NZ_JMIH01000018.1"/>
</dbReference>
<dbReference type="PROSITE" id="PS50106">
    <property type="entry name" value="PDZ"/>
    <property type="match status" value="1"/>
</dbReference>
<dbReference type="GO" id="GO:0007165">
    <property type="term" value="P:signal transduction"/>
    <property type="evidence" value="ECO:0007669"/>
    <property type="project" value="TreeGrafter"/>
</dbReference>
<organism evidence="2 3">
    <name type="scientific">Anditalea andensis</name>
    <dbReference type="NCBI Taxonomy" id="1048983"/>
    <lineage>
        <taxon>Bacteria</taxon>
        <taxon>Pseudomonadati</taxon>
        <taxon>Bacteroidota</taxon>
        <taxon>Cytophagia</taxon>
        <taxon>Cytophagales</taxon>
        <taxon>Cytophagaceae</taxon>
        <taxon>Anditalea</taxon>
    </lineage>
</organism>
<dbReference type="SMART" id="SM00245">
    <property type="entry name" value="TSPc"/>
    <property type="match status" value="1"/>
</dbReference>
<dbReference type="CDD" id="cd07561">
    <property type="entry name" value="Peptidase_S41_CPP_like"/>
    <property type="match status" value="1"/>
</dbReference>
<dbReference type="Gene3D" id="2.30.42.10">
    <property type="match status" value="1"/>
</dbReference>
<dbReference type="AlphaFoldDB" id="A0A074LJC6"/>
<accession>A0A074LJC6</accession>
<dbReference type="Pfam" id="PF18294">
    <property type="entry name" value="Pept_S41_N"/>
    <property type="match status" value="1"/>
</dbReference>
<reference evidence="2 3" key="1">
    <citation type="submission" date="2014-04" db="EMBL/GenBank/DDBJ databases">
        <title>Characterization and application of a salt tolerant electro-active bacterium.</title>
        <authorList>
            <person name="Yang L."/>
            <person name="Wei S."/>
            <person name="Tay Q.X.M."/>
        </authorList>
    </citation>
    <scope>NUCLEOTIDE SEQUENCE [LARGE SCALE GENOMIC DNA]</scope>
    <source>
        <strain evidence="2 3">LY1</strain>
    </source>
</reference>
<dbReference type="SUPFAM" id="SSF52096">
    <property type="entry name" value="ClpP/crotonase"/>
    <property type="match status" value="1"/>
</dbReference>
<evidence type="ECO:0000313" key="3">
    <source>
        <dbReference type="Proteomes" id="UP000027821"/>
    </source>
</evidence>
<dbReference type="PANTHER" id="PTHR32060:SF30">
    <property type="entry name" value="CARBOXY-TERMINAL PROCESSING PROTEASE CTPA"/>
    <property type="match status" value="1"/>
</dbReference>
<evidence type="ECO:0000313" key="2">
    <source>
        <dbReference type="EMBL" id="KEO73912.1"/>
    </source>
</evidence>
<dbReference type="GO" id="GO:0004175">
    <property type="term" value="F:endopeptidase activity"/>
    <property type="evidence" value="ECO:0007669"/>
    <property type="project" value="TreeGrafter"/>
</dbReference>
<dbReference type="EMBL" id="JMIH01000018">
    <property type="protein sequence ID" value="KEO73912.1"/>
    <property type="molecule type" value="Genomic_DNA"/>
</dbReference>
<dbReference type="OrthoDB" id="7168509at2"/>
<gene>
    <name evidence="2" type="ORF">EL17_10465</name>
</gene>